<dbReference type="InterPro" id="IPR050922">
    <property type="entry name" value="LytR/CpsA/Psr_CW_biosynth"/>
</dbReference>
<evidence type="ECO:0000313" key="5">
    <source>
        <dbReference type="Proteomes" id="UP000768462"/>
    </source>
</evidence>
<comment type="caution">
    <text evidence="4">The sequence shown here is derived from an EMBL/GenBank/DDBJ whole genome shotgun (WGS) entry which is preliminary data.</text>
</comment>
<keyword evidence="2" id="KW-0812">Transmembrane</keyword>
<dbReference type="PANTHER" id="PTHR33392:SF6">
    <property type="entry name" value="POLYISOPRENYL-TEICHOIC ACID--PEPTIDOGLYCAN TEICHOIC ACID TRANSFERASE TAGU"/>
    <property type="match status" value="1"/>
</dbReference>
<dbReference type="PANTHER" id="PTHR33392">
    <property type="entry name" value="POLYISOPRENYL-TEICHOIC ACID--PEPTIDOGLYCAN TEICHOIC ACID TRANSFERASE TAGU"/>
    <property type="match status" value="1"/>
</dbReference>
<dbReference type="EMBL" id="SVCM01000134">
    <property type="protein sequence ID" value="MBE6060839.1"/>
    <property type="molecule type" value="Genomic_DNA"/>
</dbReference>
<reference evidence="4" key="1">
    <citation type="submission" date="2019-04" db="EMBL/GenBank/DDBJ databases">
        <title>Evolution of Biomass-Degrading Anaerobic Consortia Revealed by Metagenomics.</title>
        <authorList>
            <person name="Peng X."/>
        </authorList>
    </citation>
    <scope>NUCLEOTIDE SEQUENCE</scope>
    <source>
        <strain evidence="4">SIG254</strain>
    </source>
</reference>
<dbReference type="NCBIfam" id="TIGR00350">
    <property type="entry name" value="lytR_cpsA_psr"/>
    <property type="match status" value="1"/>
</dbReference>
<dbReference type="AlphaFoldDB" id="A0A927ZKY8"/>
<evidence type="ECO:0000256" key="1">
    <source>
        <dbReference type="ARBA" id="ARBA00006068"/>
    </source>
</evidence>
<dbReference type="InterPro" id="IPR004474">
    <property type="entry name" value="LytR_CpsA_psr"/>
</dbReference>
<keyword evidence="2" id="KW-1133">Transmembrane helix</keyword>
<accession>A0A927ZKY8</accession>
<name>A0A927ZKY8_9CLOT</name>
<evidence type="ECO:0000256" key="2">
    <source>
        <dbReference type="SAM" id="Phobius"/>
    </source>
</evidence>
<keyword evidence="2" id="KW-0472">Membrane</keyword>
<comment type="similarity">
    <text evidence="1">Belongs to the LytR/CpsA/Psr (LCP) family.</text>
</comment>
<dbReference type="Gene3D" id="3.40.630.190">
    <property type="entry name" value="LCP protein"/>
    <property type="match status" value="1"/>
</dbReference>
<sequence>MGDDKTSINRRTTVNKTASIDAKKKNLKKKRAKQRKRRRIISITIISLIILLIIFLVSINSTLGRMKRTTINDDNLEISDKFKTNDTYTKEYSDVVNIAFFGLDEKVDNIQRSDAIMIGTLDPINNKIKITSLMRDSYVNIPDYGYDKLNHAYAYGGPELSIRTINKNFDLNITDYVSVDFSKLESIIDAMGGIDMEMSETELEHVNNYLDVVYTAAGKTPKHVHFKENGTVHMTGYEALGYTRIRGTLGGDFDRTERQRKVMNEIFNNISNSGVGKLAITMNKLLPFVETSLSNSEILSLGTQVLSMNNTQLEQARFPRNEYSEDSMINDIFYFTFDENIAREEIHDYIFKDKKLWESEVSDDSDSSEGESDSN</sequence>
<evidence type="ECO:0000313" key="4">
    <source>
        <dbReference type="EMBL" id="MBE6060839.1"/>
    </source>
</evidence>
<proteinExistence type="inferred from homology"/>
<dbReference type="Pfam" id="PF03816">
    <property type="entry name" value="LytR_cpsA_psr"/>
    <property type="match status" value="1"/>
</dbReference>
<evidence type="ECO:0000259" key="3">
    <source>
        <dbReference type="Pfam" id="PF03816"/>
    </source>
</evidence>
<feature type="transmembrane region" description="Helical" evidence="2">
    <location>
        <begin position="40"/>
        <end position="59"/>
    </location>
</feature>
<gene>
    <name evidence="4" type="ORF">E7215_11800</name>
</gene>
<organism evidence="4 5">
    <name type="scientific">Clostridium sulfidigenes</name>
    <dbReference type="NCBI Taxonomy" id="318464"/>
    <lineage>
        <taxon>Bacteria</taxon>
        <taxon>Bacillati</taxon>
        <taxon>Bacillota</taxon>
        <taxon>Clostridia</taxon>
        <taxon>Eubacteriales</taxon>
        <taxon>Clostridiaceae</taxon>
        <taxon>Clostridium</taxon>
    </lineage>
</organism>
<dbReference type="Proteomes" id="UP000768462">
    <property type="component" value="Unassembled WGS sequence"/>
</dbReference>
<feature type="domain" description="Cell envelope-related transcriptional attenuator" evidence="3">
    <location>
        <begin position="112"/>
        <end position="271"/>
    </location>
</feature>
<protein>
    <submittedName>
        <fullName evidence="4">LytR family transcriptional regulator</fullName>
    </submittedName>
</protein>